<keyword evidence="3" id="KW-1185">Reference proteome</keyword>
<accession>D1C0U9</accession>
<proteinExistence type="predicted"/>
<dbReference type="AlphaFoldDB" id="D1C0U9"/>
<organism evidence="2 3">
    <name type="scientific">Xylanimonas cellulosilytica (strain DSM 15894 / JCM 12276 / CECT 5975 / KCTC 9989 / LMG 20990 / NBRC 107835 / XIL07)</name>
    <dbReference type="NCBI Taxonomy" id="446471"/>
    <lineage>
        <taxon>Bacteria</taxon>
        <taxon>Bacillati</taxon>
        <taxon>Actinomycetota</taxon>
        <taxon>Actinomycetes</taxon>
        <taxon>Micrococcales</taxon>
        <taxon>Promicromonosporaceae</taxon>
        <taxon>Xylanimonas</taxon>
    </lineage>
</organism>
<feature type="region of interest" description="Disordered" evidence="1">
    <location>
        <begin position="1"/>
        <end position="97"/>
    </location>
</feature>
<sequence>MNAAPRRKPPTNSGLVLTPNVEPIRSAPLPAEDEPTPQPVEAEISPEPPTLQAVPTTVVDEPASAPKAAKAPRRRAARPTPDEGTKGPEDRIRPSNVHVPTTLVDLLEAKRQTSGLTTGELILVAIEETVSKGKLEELIHPGKTVGGTLFAARPSNRAAAHEAGHKAPVNYRLREGDYVVLDELVAQYKAPSRNHLIVAALKGYLG</sequence>
<dbReference type="eggNOG" id="ENOG502ZTTM">
    <property type="taxonomic scope" value="Bacteria"/>
</dbReference>
<evidence type="ECO:0000313" key="2">
    <source>
        <dbReference type="EMBL" id="ACZ32415.1"/>
    </source>
</evidence>
<dbReference type="RefSeq" id="WP_012880155.1">
    <property type="nucleotide sequence ID" value="NC_013531.1"/>
</dbReference>
<dbReference type="KEGG" id="xce:Xcel_3416"/>
<dbReference type="Proteomes" id="UP000002255">
    <property type="component" value="Plasmid pXCEL01"/>
</dbReference>
<dbReference type="EMBL" id="CP001822">
    <property type="protein sequence ID" value="ACZ32415.1"/>
    <property type="molecule type" value="Genomic_DNA"/>
</dbReference>
<evidence type="ECO:0000256" key="1">
    <source>
        <dbReference type="SAM" id="MobiDB-lite"/>
    </source>
</evidence>
<geneLocation type="plasmid" evidence="2 3">
    <name>pXCEL01</name>
</geneLocation>
<protein>
    <submittedName>
        <fullName evidence="2">Uncharacterized protein</fullName>
    </submittedName>
</protein>
<name>D1C0U9_XYLCX</name>
<evidence type="ECO:0000313" key="3">
    <source>
        <dbReference type="Proteomes" id="UP000002255"/>
    </source>
</evidence>
<reference evidence="2 3" key="1">
    <citation type="journal article" date="2010" name="Stand. Genomic Sci.">
        <title>Complete genome sequence of Xylanimonas cellulosilytica type strain (XIL07).</title>
        <authorList>
            <person name="Foster B."/>
            <person name="Pukall R."/>
            <person name="Abt B."/>
            <person name="Nolan M."/>
            <person name="Glavina Del Rio T."/>
            <person name="Chen F."/>
            <person name="Lucas S."/>
            <person name="Tice H."/>
            <person name="Pitluck S."/>
            <person name="Cheng J.-F."/>
            <person name="Chertkov O."/>
            <person name="Brettin T."/>
            <person name="Han C."/>
            <person name="Detter J.C."/>
            <person name="Bruce D."/>
            <person name="Goodwin L."/>
            <person name="Ivanova N."/>
            <person name="Mavromatis K."/>
            <person name="Pati A."/>
            <person name="Mikhailova N."/>
            <person name="Chen A."/>
            <person name="Palaniappan K."/>
            <person name="Land M."/>
            <person name="Hauser L."/>
            <person name="Chang Y.-J."/>
            <person name="Jeffries C.D."/>
            <person name="Chain P."/>
            <person name="Rohde M."/>
            <person name="Goeker M."/>
            <person name="Bristow J."/>
            <person name="Eisen J.A."/>
            <person name="Markowitz V."/>
            <person name="Hugenholtz P."/>
            <person name="Kyrpides N.C."/>
            <person name="Klenk H.-P."/>
            <person name="Lapidus A."/>
        </authorList>
    </citation>
    <scope>NUCLEOTIDE SEQUENCE [LARGE SCALE GENOMIC DNA]</scope>
    <source>
        <strain evidence="3">DSM 15894 / CECT 5975 / LMG 20990 / XIL07</strain>
        <plasmid evidence="3">Plasmid pXCEL01</plasmid>
    </source>
</reference>
<gene>
    <name evidence="2" type="ORF">Xcel_3416</name>
</gene>
<feature type="compositionally biased region" description="Basic and acidic residues" evidence="1">
    <location>
        <begin position="80"/>
        <end position="93"/>
    </location>
</feature>
<keyword evidence="2" id="KW-0614">Plasmid</keyword>
<dbReference type="HOGENOM" id="CLU_1331514_0_0_11"/>